<protein>
    <submittedName>
        <fullName evidence="1">Uncharacterized protein</fullName>
    </submittedName>
</protein>
<dbReference type="Proteomes" id="UP000799767">
    <property type="component" value="Unassembled WGS sequence"/>
</dbReference>
<sequence>MCRRVKASTSPCRHSATTHARPCFNVLGRKNYFETFVLLSIRGSMHVAGIAARLLVARSTPITASSLLLLYLRVLRRHCGEERVGKVLIGFFGGVRACLGRSLRGRLLVPFRSTTLASDALQLPCYSQSSPDGVRYPTNPAIFTRLQQSASLHKT</sequence>
<evidence type="ECO:0000313" key="2">
    <source>
        <dbReference type="Proteomes" id="UP000799767"/>
    </source>
</evidence>
<reference evidence="1" key="1">
    <citation type="journal article" date="2020" name="Stud. Mycol.">
        <title>101 Dothideomycetes genomes: a test case for predicting lifestyles and emergence of pathogens.</title>
        <authorList>
            <person name="Haridas S."/>
            <person name="Albert R."/>
            <person name="Binder M."/>
            <person name="Bloem J."/>
            <person name="Labutti K."/>
            <person name="Salamov A."/>
            <person name="Andreopoulos B."/>
            <person name="Baker S."/>
            <person name="Barry K."/>
            <person name="Bills G."/>
            <person name="Bluhm B."/>
            <person name="Cannon C."/>
            <person name="Castanera R."/>
            <person name="Culley D."/>
            <person name="Daum C."/>
            <person name="Ezra D."/>
            <person name="Gonzalez J."/>
            <person name="Henrissat B."/>
            <person name="Kuo A."/>
            <person name="Liang C."/>
            <person name="Lipzen A."/>
            <person name="Lutzoni F."/>
            <person name="Magnuson J."/>
            <person name="Mondo S."/>
            <person name="Nolan M."/>
            <person name="Ohm R."/>
            <person name="Pangilinan J."/>
            <person name="Park H.-J."/>
            <person name="Ramirez L."/>
            <person name="Alfaro M."/>
            <person name="Sun H."/>
            <person name="Tritt A."/>
            <person name="Yoshinaga Y."/>
            <person name="Zwiers L.-H."/>
            <person name="Turgeon B."/>
            <person name="Goodwin S."/>
            <person name="Spatafora J."/>
            <person name="Crous P."/>
            <person name="Grigoriev I."/>
        </authorList>
    </citation>
    <scope>NUCLEOTIDE SEQUENCE</scope>
    <source>
        <strain evidence="1">CBS 113389</strain>
    </source>
</reference>
<keyword evidence="2" id="KW-1185">Reference proteome</keyword>
<organism evidence="1 2">
    <name type="scientific">Neohortaea acidophila</name>
    <dbReference type="NCBI Taxonomy" id="245834"/>
    <lineage>
        <taxon>Eukaryota</taxon>
        <taxon>Fungi</taxon>
        <taxon>Dikarya</taxon>
        <taxon>Ascomycota</taxon>
        <taxon>Pezizomycotina</taxon>
        <taxon>Dothideomycetes</taxon>
        <taxon>Dothideomycetidae</taxon>
        <taxon>Mycosphaerellales</taxon>
        <taxon>Teratosphaeriaceae</taxon>
        <taxon>Neohortaea</taxon>
    </lineage>
</organism>
<gene>
    <name evidence="1" type="ORF">BDY17DRAFT_290389</name>
</gene>
<accession>A0A6A6Q7B1</accession>
<name>A0A6A6Q7B1_9PEZI</name>
<evidence type="ECO:0000313" key="1">
    <source>
        <dbReference type="EMBL" id="KAF2488195.1"/>
    </source>
</evidence>
<dbReference type="GeneID" id="54473505"/>
<proteinExistence type="predicted"/>
<dbReference type="RefSeq" id="XP_033594764.1">
    <property type="nucleotide sequence ID" value="XM_033732503.1"/>
</dbReference>
<dbReference type="EMBL" id="MU001631">
    <property type="protein sequence ID" value="KAF2488195.1"/>
    <property type="molecule type" value="Genomic_DNA"/>
</dbReference>
<dbReference type="AlphaFoldDB" id="A0A6A6Q7B1"/>